<dbReference type="InterPro" id="IPR029058">
    <property type="entry name" value="AB_hydrolase_fold"/>
</dbReference>
<dbReference type="Pfam" id="PF12146">
    <property type="entry name" value="Hydrolase_4"/>
    <property type="match status" value="1"/>
</dbReference>
<keyword evidence="3" id="KW-1185">Reference proteome</keyword>
<evidence type="ECO:0000313" key="2">
    <source>
        <dbReference type="EMBL" id="MDN5205529.1"/>
    </source>
</evidence>
<feature type="domain" description="PDZ" evidence="1">
    <location>
        <begin position="12"/>
        <end position="99"/>
    </location>
</feature>
<evidence type="ECO:0000259" key="1">
    <source>
        <dbReference type="PROSITE" id="PS50106"/>
    </source>
</evidence>
<organism evidence="2 3">
    <name type="scientific">Splendidivirga corallicola</name>
    <dbReference type="NCBI Taxonomy" id="3051826"/>
    <lineage>
        <taxon>Bacteria</taxon>
        <taxon>Pseudomonadati</taxon>
        <taxon>Bacteroidota</taxon>
        <taxon>Cytophagia</taxon>
        <taxon>Cytophagales</taxon>
        <taxon>Splendidivirgaceae</taxon>
        <taxon>Splendidivirga</taxon>
    </lineage>
</organism>
<dbReference type="InterPro" id="IPR036034">
    <property type="entry name" value="PDZ_sf"/>
</dbReference>
<name>A0ABT8KZH1_9BACT</name>
<sequence>MKKFSIVLSMLMITYHSYSQELARRANLGFRSSSPSIESPGAIVREVVGTSAFAKAGLKIGDRIVKYNGELLNDADRWSDMRYQARKGDQVELLIKRKDRILTLSAKLEETPRENYQHVDVLYGSVLSDYGQRLRTIVTKPKGQKGKLPALFVLQGLSCSSIEVFPGRFETGWTQFLRDIASKTNMIVMRVEKPGVGDSEGACSQTDLRMEMAGYRAALQKLKSREDVDTTKLIVYGSSMGSALAPILANEFNAVGIISDGTFVKTWFEHMLEIERRILAFKGNSPTEVNTKINEAYIPLYYGMLVEKKSYEQVINEKPHLKEFNYHGAKHMYGRPVEYYHQVQDLNIAGAWAEVKVPVRIMRGTNDWIMSDEDNDMIIEILEDAGHTDHQLYRYEGLDHWNRIHDSAISSFQGNPGKWEDEISGIVIDWSQEMVGIR</sequence>
<accession>A0ABT8KZH1</accession>
<dbReference type="SUPFAM" id="SSF53474">
    <property type="entry name" value="alpha/beta-Hydrolases"/>
    <property type="match status" value="1"/>
</dbReference>
<evidence type="ECO:0000313" key="3">
    <source>
        <dbReference type="Proteomes" id="UP001172082"/>
    </source>
</evidence>
<gene>
    <name evidence="2" type="ORF">QQ008_29365</name>
</gene>
<dbReference type="Proteomes" id="UP001172082">
    <property type="component" value="Unassembled WGS sequence"/>
</dbReference>
<comment type="caution">
    <text evidence="2">The sequence shown here is derived from an EMBL/GenBank/DDBJ whole genome shotgun (WGS) entry which is preliminary data.</text>
</comment>
<reference evidence="2" key="1">
    <citation type="submission" date="2023-06" db="EMBL/GenBank/DDBJ databases">
        <title>Genomic of Parafulvivirga corallium.</title>
        <authorList>
            <person name="Wang G."/>
        </authorList>
    </citation>
    <scope>NUCLEOTIDE SEQUENCE</scope>
    <source>
        <strain evidence="2">BMA10</strain>
    </source>
</reference>
<protein>
    <submittedName>
        <fullName evidence="2">PDZ domain-containing protein</fullName>
    </submittedName>
</protein>
<dbReference type="InterPro" id="IPR001478">
    <property type="entry name" value="PDZ"/>
</dbReference>
<dbReference type="Gene3D" id="3.40.50.1820">
    <property type="entry name" value="alpha/beta hydrolase"/>
    <property type="match status" value="1"/>
</dbReference>
<dbReference type="InterPro" id="IPR022742">
    <property type="entry name" value="Hydrolase_4"/>
</dbReference>
<dbReference type="SUPFAM" id="SSF50156">
    <property type="entry name" value="PDZ domain-like"/>
    <property type="match status" value="1"/>
</dbReference>
<dbReference type="EMBL" id="JAUJEA010000020">
    <property type="protein sequence ID" value="MDN5205529.1"/>
    <property type="molecule type" value="Genomic_DNA"/>
</dbReference>
<dbReference type="PANTHER" id="PTHR43265">
    <property type="entry name" value="ESTERASE ESTD"/>
    <property type="match status" value="1"/>
</dbReference>
<dbReference type="Pfam" id="PF13180">
    <property type="entry name" value="PDZ_2"/>
    <property type="match status" value="1"/>
</dbReference>
<dbReference type="PROSITE" id="PS50106">
    <property type="entry name" value="PDZ"/>
    <property type="match status" value="1"/>
</dbReference>
<proteinExistence type="predicted"/>
<dbReference type="InterPro" id="IPR053145">
    <property type="entry name" value="AB_hydrolase_Est10"/>
</dbReference>
<dbReference type="RefSeq" id="WP_346755551.1">
    <property type="nucleotide sequence ID" value="NZ_JAUJEA010000020.1"/>
</dbReference>
<dbReference type="PANTHER" id="PTHR43265:SF1">
    <property type="entry name" value="ESTERASE ESTD"/>
    <property type="match status" value="1"/>
</dbReference>
<dbReference type="SMART" id="SM00228">
    <property type="entry name" value="PDZ"/>
    <property type="match status" value="1"/>
</dbReference>
<dbReference type="Gene3D" id="2.30.42.10">
    <property type="match status" value="1"/>
</dbReference>